<reference evidence="1 2" key="1">
    <citation type="submission" date="2018-05" db="EMBL/GenBank/DDBJ databases">
        <title>Genomic Encyclopedia of Type Strains, Phase IV (KMG-IV): sequencing the most valuable type-strain genomes for metagenomic binning, comparative biology and taxonomic classification.</title>
        <authorList>
            <person name="Goeker M."/>
        </authorList>
    </citation>
    <scope>NUCLEOTIDE SEQUENCE [LARGE SCALE GENOMIC DNA]</scope>
    <source>
        <strain evidence="1 2">DSM 24995</strain>
    </source>
</reference>
<accession>A0A2V3XUZ2</accession>
<evidence type="ECO:0000313" key="1">
    <source>
        <dbReference type="EMBL" id="PXX45609.1"/>
    </source>
</evidence>
<dbReference type="EMBL" id="QJKD01000024">
    <property type="protein sequence ID" value="PXX45609.1"/>
    <property type="molecule type" value="Genomic_DNA"/>
</dbReference>
<dbReference type="Proteomes" id="UP000248057">
    <property type="component" value="Unassembled WGS sequence"/>
</dbReference>
<dbReference type="AlphaFoldDB" id="A0A2V3XUZ2"/>
<name>A0A2V3XUZ2_9FIRM</name>
<sequence>FLSGSAGRFLEKFAAVFSGEVYHIKAADKSQHFFYIFLYFFFGAIFRPDGRGILKGYQTGGSSRYSGLPPVWPAIPIAAARLLSDTVPGPEPSGPDMRWGARHSRGRGTWRSQSHFHRLPAVPGFSHFPTSRCSQLLTLPAVPSFSHFPLFSILSLPLYQISRGLHLYPVCISRIICQRHILHFDDFHRLTDSPGFHGQFHRLGPRPV</sequence>
<keyword evidence="2" id="KW-1185">Reference proteome</keyword>
<evidence type="ECO:0000313" key="2">
    <source>
        <dbReference type="Proteomes" id="UP000248057"/>
    </source>
</evidence>
<gene>
    <name evidence="1" type="ORF">DFR60_12464</name>
</gene>
<feature type="non-terminal residue" evidence="1">
    <location>
        <position position="1"/>
    </location>
</feature>
<proteinExistence type="predicted"/>
<protein>
    <submittedName>
        <fullName evidence="1">Uncharacterized protein</fullName>
    </submittedName>
</protein>
<organism evidence="1 2">
    <name type="scientific">Hungatella effluvii</name>
    <dbReference type="NCBI Taxonomy" id="1096246"/>
    <lineage>
        <taxon>Bacteria</taxon>
        <taxon>Bacillati</taxon>
        <taxon>Bacillota</taxon>
        <taxon>Clostridia</taxon>
        <taxon>Lachnospirales</taxon>
        <taxon>Lachnospiraceae</taxon>
        <taxon>Hungatella</taxon>
    </lineage>
</organism>
<comment type="caution">
    <text evidence="1">The sequence shown here is derived from an EMBL/GenBank/DDBJ whole genome shotgun (WGS) entry which is preliminary data.</text>
</comment>